<dbReference type="Gene3D" id="2.10.50.10">
    <property type="entry name" value="Tumor Necrosis Factor Receptor, subunit A, domain 2"/>
    <property type="match status" value="2"/>
</dbReference>
<dbReference type="Proteomes" id="UP000504632">
    <property type="component" value="Chromosome 8"/>
</dbReference>
<accession>A0A6J2W6S9</accession>
<keyword evidence="3" id="KW-0053">Apoptosis</keyword>
<keyword evidence="2" id="KW-0964">Secreted</keyword>
<dbReference type="SUPFAM" id="SSF57586">
    <property type="entry name" value="TNF receptor-like"/>
    <property type="match status" value="2"/>
</dbReference>
<dbReference type="InterPro" id="IPR052459">
    <property type="entry name" value="TNFRSF_decoy_receptor"/>
</dbReference>
<evidence type="ECO:0000259" key="9">
    <source>
        <dbReference type="PROSITE" id="PS50050"/>
    </source>
</evidence>
<dbReference type="GO" id="GO:0005576">
    <property type="term" value="C:extracellular region"/>
    <property type="evidence" value="ECO:0007669"/>
    <property type="project" value="UniProtKB-SubCell"/>
</dbReference>
<dbReference type="InParanoid" id="A0A6J2W6S9"/>
<evidence type="ECO:0000256" key="8">
    <source>
        <dbReference type="PROSITE-ProRule" id="PRU00206"/>
    </source>
</evidence>
<sequence length="285" mass="32471">MESDTYLHEDPKTGETLTCDRCPPGTHMSYHCNRTSPTVCSPCPKNHFTQYSNYLSKCLYCSTFCVDNQIIKEECSPKSNRVCDCKEGYYWRADFCVKHSECPTGFGVKEKGTVHKNTECERCPRGTYSDSLSLDPCVNHTDCASAGLIVALKGTSWHDNICASCDDLKNEGGLVLLKNILPNFFAHENLRVGRMRRFVRYHLQNGLKQPFYGYLTLSEKKQILFQRIKRWADGATTAQLKQLPEMLLDMHLPHAADKLAKIIRALENPSKCNISTRPRYTVNRI</sequence>
<feature type="domain" description="TNFR-Cys" evidence="9">
    <location>
        <begin position="42"/>
        <end position="83"/>
    </location>
</feature>
<keyword evidence="10" id="KW-1185">Reference proteome</keyword>
<name>A0A6J2W6S9_CHACN</name>
<evidence type="ECO:0000256" key="7">
    <source>
        <dbReference type="ARBA" id="ARBA00023180"/>
    </source>
</evidence>
<dbReference type="GeneID" id="115819739"/>
<dbReference type="GO" id="GO:0006915">
    <property type="term" value="P:apoptotic process"/>
    <property type="evidence" value="ECO:0007669"/>
    <property type="project" value="UniProtKB-KW"/>
</dbReference>
<evidence type="ECO:0000313" key="10">
    <source>
        <dbReference type="Proteomes" id="UP000504632"/>
    </source>
</evidence>
<dbReference type="Pfam" id="PF00020">
    <property type="entry name" value="TNFR_c6"/>
    <property type="match status" value="3"/>
</dbReference>
<feature type="disulfide bond" evidence="8">
    <location>
        <begin position="43"/>
        <end position="58"/>
    </location>
</feature>
<protein>
    <submittedName>
        <fullName evidence="11">Tumor necrosis factor receptor superfamily member 11B-like</fullName>
    </submittedName>
</protein>
<keyword evidence="4" id="KW-0732">Signal</keyword>
<dbReference type="PANTHER" id="PTHR23097:SF90">
    <property type="entry name" value="TUMOR NECROSIS FACTOR RECEPTOR SUPERFAMILY MEMBER 11B"/>
    <property type="match status" value="1"/>
</dbReference>
<dbReference type="AlphaFoldDB" id="A0A6J2W6S9"/>
<organism evidence="10 11">
    <name type="scientific">Chanos chanos</name>
    <name type="common">Milkfish</name>
    <name type="synonym">Mugil chanos</name>
    <dbReference type="NCBI Taxonomy" id="29144"/>
    <lineage>
        <taxon>Eukaryota</taxon>
        <taxon>Metazoa</taxon>
        <taxon>Chordata</taxon>
        <taxon>Craniata</taxon>
        <taxon>Vertebrata</taxon>
        <taxon>Euteleostomi</taxon>
        <taxon>Actinopterygii</taxon>
        <taxon>Neopterygii</taxon>
        <taxon>Teleostei</taxon>
        <taxon>Ostariophysi</taxon>
        <taxon>Gonorynchiformes</taxon>
        <taxon>Chanidae</taxon>
        <taxon>Chanos</taxon>
    </lineage>
</organism>
<dbReference type="InterPro" id="IPR048522">
    <property type="entry name" value="Death_3_fish"/>
</dbReference>
<feature type="repeat" description="TNFR-Cys" evidence="8">
    <location>
        <begin position="42"/>
        <end position="83"/>
    </location>
</feature>
<dbReference type="PANTHER" id="PTHR23097">
    <property type="entry name" value="TUMOR NECROSIS FACTOR RECEPTOR SUPERFAMILY MEMBER"/>
    <property type="match status" value="1"/>
</dbReference>
<dbReference type="Pfam" id="PF21733">
    <property type="entry name" value="Death_3"/>
    <property type="match status" value="1"/>
</dbReference>
<dbReference type="InterPro" id="IPR001368">
    <property type="entry name" value="TNFR/NGFR_Cys_rich_reg"/>
</dbReference>
<gene>
    <name evidence="11" type="primary">LOC115819739</name>
</gene>
<evidence type="ECO:0000256" key="4">
    <source>
        <dbReference type="ARBA" id="ARBA00022729"/>
    </source>
</evidence>
<evidence type="ECO:0000256" key="5">
    <source>
        <dbReference type="ARBA" id="ARBA00022737"/>
    </source>
</evidence>
<comment type="subcellular location">
    <subcellularLocation>
        <location evidence="1">Secreted</location>
    </subcellularLocation>
</comment>
<comment type="caution">
    <text evidence="8">Lacks conserved residue(s) required for the propagation of feature annotation.</text>
</comment>
<evidence type="ECO:0000256" key="3">
    <source>
        <dbReference type="ARBA" id="ARBA00022703"/>
    </source>
</evidence>
<keyword evidence="7" id="KW-0325">Glycoprotein</keyword>
<feature type="disulfide bond" evidence="8">
    <location>
        <begin position="65"/>
        <end position="83"/>
    </location>
</feature>
<proteinExistence type="predicted"/>
<evidence type="ECO:0000256" key="2">
    <source>
        <dbReference type="ARBA" id="ARBA00022525"/>
    </source>
</evidence>
<evidence type="ECO:0000313" key="11">
    <source>
        <dbReference type="RefSeq" id="XP_030639101.1"/>
    </source>
</evidence>
<dbReference type="OrthoDB" id="9990004at2759"/>
<reference evidence="11" key="1">
    <citation type="submission" date="2025-08" db="UniProtKB">
        <authorList>
            <consortium name="RefSeq"/>
        </authorList>
    </citation>
    <scope>IDENTIFICATION</scope>
</reference>
<keyword evidence="5" id="KW-0677">Repeat</keyword>
<evidence type="ECO:0000256" key="1">
    <source>
        <dbReference type="ARBA" id="ARBA00004613"/>
    </source>
</evidence>
<dbReference type="RefSeq" id="XP_030639101.1">
    <property type="nucleotide sequence ID" value="XM_030783241.1"/>
</dbReference>
<dbReference type="SMART" id="SM00208">
    <property type="entry name" value="TNFR"/>
    <property type="match status" value="4"/>
</dbReference>
<keyword evidence="6 8" id="KW-1015">Disulfide bond</keyword>
<dbReference type="PROSITE" id="PS50050">
    <property type="entry name" value="TNFR_NGFR_2"/>
    <property type="match status" value="1"/>
</dbReference>
<evidence type="ECO:0000256" key="6">
    <source>
        <dbReference type="ARBA" id="ARBA00023157"/>
    </source>
</evidence>